<dbReference type="EMBL" id="CAJOBS010000591">
    <property type="protein sequence ID" value="CAF4608072.1"/>
    <property type="molecule type" value="Genomic_DNA"/>
</dbReference>
<feature type="disulfide bond" evidence="11">
    <location>
        <begin position="382"/>
        <end position="391"/>
    </location>
</feature>
<keyword evidence="4 11" id="KW-0245">EGF-like domain</keyword>
<dbReference type="AlphaFoldDB" id="A0A821CIC4"/>
<evidence type="ECO:0000256" key="1">
    <source>
        <dbReference type="ARBA" id="ARBA00004245"/>
    </source>
</evidence>
<dbReference type="InterPro" id="IPR013032">
    <property type="entry name" value="EGF-like_CS"/>
</dbReference>
<sequence>MMIFQCFVIIFSIHIISSTSVIKKTTNHQSELSVSDEDKRCYACRNADEGCVTPCHWTQRCYIKSKHPNATINDRQCTNQPWARELLTDGCITYMKTYWCMCSSDMCNGGDLDSIRGFEDCSKNPCQDGSICLDTKEGFTCICAPWQEDCTKSYQVGCSCKNGGRCIMNYGSYGCECPYGYTGINCETLTGLVPEELLPLLLKEAAVDNAEEDSESSQCVREPCGLDGVCIPMPDDKYVCLCQNRVIAAKSCDEARRDPCAPHNPCRNGRCISNERGGFQCKCRAGWTGRRCDQGTFNRKKFKLFSFVSNQKIVFLVSSYCAKYNPCLNNGTCHDEGESYRCQCSENFMGHRCERMEKSCSTPQCFNGGVCVNTATSFKCICPIDYEGQRCDQKWNDCASHSCLHGSTCVDGVASYTCQCQRGFTGKYCEINVDDCRMDSCMNGGTCVDLVNDYRCQCLPGFTGRTCQYDLRKCNETLCRNYGTCYMGFDGYAQCHCNQIFTGIFCESRVHPCFPNPCTNGGTCVARGNKIACLCRHKFTGNQCEKQIDI</sequence>
<feature type="domain" description="EGF-like" evidence="13">
    <location>
        <begin position="215"/>
        <end position="253"/>
    </location>
</feature>
<dbReference type="SUPFAM" id="SSF57196">
    <property type="entry name" value="EGF/Laminin"/>
    <property type="match status" value="8"/>
</dbReference>
<evidence type="ECO:0000256" key="2">
    <source>
        <dbReference type="ARBA" id="ARBA00004316"/>
    </source>
</evidence>
<comment type="subcellular location">
    <subcellularLocation>
        <location evidence="2">Cell projection</location>
    </subcellularLocation>
    <subcellularLocation>
        <location evidence="1">Cytoplasm</location>
        <location evidence="1">Cytoskeleton</location>
    </subcellularLocation>
</comment>
<dbReference type="InterPro" id="IPR001881">
    <property type="entry name" value="EGF-like_Ca-bd_dom"/>
</dbReference>
<feature type="disulfide bond" evidence="11">
    <location>
        <begin position="283"/>
        <end position="292"/>
    </location>
</feature>
<gene>
    <name evidence="14" type="ORF">TOA249_LOCUS11078</name>
</gene>
<evidence type="ECO:0000256" key="4">
    <source>
        <dbReference type="ARBA" id="ARBA00022536"/>
    </source>
</evidence>
<keyword evidence="6" id="KW-0677">Repeat</keyword>
<feature type="domain" description="EGF-like" evidence="13">
    <location>
        <begin position="432"/>
        <end position="468"/>
    </location>
</feature>
<dbReference type="CDD" id="cd00054">
    <property type="entry name" value="EGF_CA"/>
    <property type="match status" value="6"/>
</dbReference>
<accession>A0A821CIC4</accession>
<keyword evidence="10" id="KW-0966">Cell projection</keyword>
<dbReference type="InterPro" id="IPR018097">
    <property type="entry name" value="EGF_Ca-bd_CS"/>
</dbReference>
<feature type="domain" description="EGF-like" evidence="13">
    <location>
        <begin position="356"/>
        <end position="392"/>
    </location>
</feature>
<dbReference type="FunFam" id="2.10.25.10:FF:000472">
    <property type="entry name" value="Uncharacterized protein, isoform A"/>
    <property type="match status" value="1"/>
</dbReference>
<evidence type="ECO:0000256" key="9">
    <source>
        <dbReference type="ARBA" id="ARBA00023212"/>
    </source>
</evidence>
<dbReference type="InterPro" id="IPR000742">
    <property type="entry name" value="EGF"/>
</dbReference>
<feature type="domain" description="EGF-like" evidence="13">
    <location>
        <begin position="117"/>
        <end position="151"/>
    </location>
</feature>
<comment type="caution">
    <text evidence="14">The sequence shown here is derived from an EMBL/GenBank/DDBJ whole genome shotgun (WGS) entry which is preliminary data.</text>
</comment>
<feature type="chain" id="PRO_5032668813" description="EGF-like domain-containing protein" evidence="12">
    <location>
        <begin position="19"/>
        <end position="550"/>
    </location>
</feature>
<dbReference type="PROSITE" id="PS01186">
    <property type="entry name" value="EGF_2"/>
    <property type="match status" value="4"/>
</dbReference>
<evidence type="ECO:0000259" key="13">
    <source>
        <dbReference type="PROSITE" id="PS50026"/>
    </source>
</evidence>
<feature type="domain" description="EGF-like" evidence="13">
    <location>
        <begin position="317"/>
        <end position="354"/>
    </location>
</feature>
<evidence type="ECO:0000313" key="15">
    <source>
        <dbReference type="Proteomes" id="UP000663838"/>
    </source>
</evidence>
<dbReference type="PROSITE" id="PS00022">
    <property type="entry name" value="EGF_1"/>
    <property type="match status" value="8"/>
</dbReference>
<feature type="domain" description="EGF-like" evidence="13">
    <location>
        <begin position="509"/>
        <end position="545"/>
    </location>
</feature>
<evidence type="ECO:0000256" key="11">
    <source>
        <dbReference type="PROSITE-ProRule" id="PRU00076"/>
    </source>
</evidence>
<dbReference type="Pfam" id="PF00008">
    <property type="entry name" value="EGF"/>
    <property type="match status" value="5"/>
</dbReference>
<dbReference type="PANTHER" id="PTHR12916">
    <property type="entry name" value="CYTOCHROME C OXIDASE POLYPEPTIDE VIC-2"/>
    <property type="match status" value="1"/>
</dbReference>
<dbReference type="SMART" id="SM00179">
    <property type="entry name" value="EGF_CA"/>
    <property type="match status" value="8"/>
</dbReference>
<keyword evidence="3" id="KW-0963">Cytoplasm</keyword>
<dbReference type="FunFam" id="2.10.25.10:FF:000318">
    <property type="entry name" value="Eyes shut homolog"/>
    <property type="match status" value="1"/>
</dbReference>
<feature type="domain" description="EGF-like" evidence="13">
    <location>
        <begin position="154"/>
        <end position="187"/>
    </location>
</feature>
<dbReference type="PROSITE" id="PS00010">
    <property type="entry name" value="ASX_HYDROXYL"/>
    <property type="match status" value="5"/>
</dbReference>
<dbReference type="InterPro" id="IPR000152">
    <property type="entry name" value="EGF-type_Asp/Asn_hydroxyl_site"/>
</dbReference>
<feature type="domain" description="EGF-like" evidence="13">
    <location>
        <begin position="394"/>
        <end position="430"/>
    </location>
</feature>
<feature type="disulfide bond" evidence="11">
    <location>
        <begin position="535"/>
        <end position="544"/>
    </location>
</feature>
<keyword evidence="7 11" id="KW-1015">Disulfide bond</keyword>
<dbReference type="Gene3D" id="2.10.25.10">
    <property type="entry name" value="Laminin"/>
    <property type="match status" value="8"/>
</dbReference>
<feature type="disulfide bond" evidence="11">
    <location>
        <begin position="497"/>
        <end position="506"/>
    </location>
</feature>
<feature type="disulfide bond" evidence="11">
    <location>
        <begin position="458"/>
        <end position="467"/>
    </location>
</feature>
<evidence type="ECO:0000256" key="7">
    <source>
        <dbReference type="ARBA" id="ARBA00023157"/>
    </source>
</evidence>
<keyword evidence="5 12" id="KW-0732">Signal</keyword>
<feature type="signal peptide" evidence="12">
    <location>
        <begin position="1"/>
        <end position="18"/>
    </location>
</feature>
<dbReference type="GO" id="GO:0005856">
    <property type="term" value="C:cytoskeleton"/>
    <property type="evidence" value="ECO:0007669"/>
    <property type="project" value="UniProtKB-SubCell"/>
</dbReference>
<comment type="caution">
    <text evidence="11">Lacks conserved residue(s) required for the propagation of feature annotation.</text>
</comment>
<dbReference type="Proteomes" id="UP000663838">
    <property type="component" value="Unassembled WGS sequence"/>
</dbReference>
<dbReference type="GO" id="GO:0005509">
    <property type="term" value="F:calcium ion binding"/>
    <property type="evidence" value="ECO:0007669"/>
    <property type="project" value="InterPro"/>
</dbReference>
<feature type="domain" description="EGF-like" evidence="13">
    <location>
        <begin position="256"/>
        <end position="293"/>
    </location>
</feature>
<dbReference type="PROSITE" id="PS01187">
    <property type="entry name" value="EGF_CA"/>
    <property type="match status" value="1"/>
</dbReference>
<feature type="domain" description="EGF-like" evidence="13">
    <location>
        <begin position="470"/>
        <end position="507"/>
    </location>
</feature>
<evidence type="ECO:0000256" key="5">
    <source>
        <dbReference type="ARBA" id="ARBA00022729"/>
    </source>
</evidence>
<reference evidence="14" key="1">
    <citation type="submission" date="2021-02" db="EMBL/GenBank/DDBJ databases">
        <authorList>
            <person name="Nowell W R."/>
        </authorList>
    </citation>
    <scope>NUCLEOTIDE SEQUENCE</scope>
</reference>
<dbReference type="PROSITE" id="PS50026">
    <property type="entry name" value="EGF_3"/>
    <property type="match status" value="10"/>
</dbReference>
<evidence type="ECO:0000256" key="12">
    <source>
        <dbReference type="SAM" id="SignalP"/>
    </source>
</evidence>
<evidence type="ECO:0000256" key="6">
    <source>
        <dbReference type="ARBA" id="ARBA00022737"/>
    </source>
</evidence>
<evidence type="ECO:0000256" key="8">
    <source>
        <dbReference type="ARBA" id="ARBA00023180"/>
    </source>
</evidence>
<dbReference type="PRINTS" id="PR00010">
    <property type="entry name" value="EGFBLOOD"/>
</dbReference>
<name>A0A821CIC4_9BILA</name>
<evidence type="ECO:0000256" key="10">
    <source>
        <dbReference type="ARBA" id="ARBA00023273"/>
    </source>
</evidence>
<dbReference type="FunFam" id="2.10.25.10:FF:000012">
    <property type="entry name" value="Delta-like protein"/>
    <property type="match status" value="1"/>
</dbReference>
<keyword evidence="8" id="KW-0325">Glycoprotein</keyword>
<feature type="disulfide bond" evidence="11">
    <location>
        <begin position="344"/>
        <end position="353"/>
    </location>
</feature>
<organism evidence="14 15">
    <name type="scientific">Rotaria socialis</name>
    <dbReference type="NCBI Taxonomy" id="392032"/>
    <lineage>
        <taxon>Eukaryota</taxon>
        <taxon>Metazoa</taxon>
        <taxon>Spiralia</taxon>
        <taxon>Gnathifera</taxon>
        <taxon>Rotifera</taxon>
        <taxon>Eurotatoria</taxon>
        <taxon>Bdelloidea</taxon>
        <taxon>Philodinida</taxon>
        <taxon>Philodinidae</taxon>
        <taxon>Rotaria</taxon>
    </lineage>
</organism>
<evidence type="ECO:0000313" key="14">
    <source>
        <dbReference type="EMBL" id="CAF4608072.1"/>
    </source>
</evidence>
<dbReference type="GO" id="GO:0042995">
    <property type="term" value="C:cell projection"/>
    <property type="evidence" value="ECO:0007669"/>
    <property type="project" value="UniProtKB-SubCell"/>
</dbReference>
<dbReference type="SMART" id="SM00181">
    <property type="entry name" value="EGF"/>
    <property type="match status" value="10"/>
</dbReference>
<protein>
    <recommendedName>
        <fullName evidence="13">EGF-like domain-containing protein</fullName>
    </recommendedName>
</protein>
<keyword evidence="9" id="KW-0206">Cytoskeleton</keyword>
<evidence type="ECO:0000256" key="3">
    <source>
        <dbReference type="ARBA" id="ARBA00022490"/>
    </source>
</evidence>
<feature type="disulfide bond" evidence="11">
    <location>
        <begin position="420"/>
        <end position="429"/>
    </location>
</feature>
<dbReference type="Pfam" id="PF12661">
    <property type="entry name" value="hEGF"/>
    <property type="match status" value="2"/>
</dbReference>
<dbReference type="PANTHER" id="PTHR12916:SF4">
    <property type="entry name" value="UNINFLATABLE, ISOFORM C"/>
    <property type="match status" value="1"/>
</dbReference>
<proteinExistence type="predicted"/>
<feature type="disulfide bond" evidence="11">
    <location>
        <begin position="177"/>
        <end position="186"/>
    </location>
</feature>